<reference evidence="4 5" key="1">
    <citation type="journal article" date="2016" name="Sci. Rep.">
        <title>The genome sequence of the outbreeding globe artichoke constructed de novo incorporating a phase-aware low-pass sequencing strategy of F1 progeny.</title>
        <authorList>
            <person name="Scaglione D."/>
            <person name="Reyes-Chin-Wo S."/>
            <person name="Acquadro A."/>
            <person name="Froenicke L."/>
            <person name="Portis E."/>
            <person name="Beitel C."/>
            <person name="Tirone M."/>
            <person name="Mauro R."/>
            <person name="Lo Monaco A."/>
            <person name="Mauromicale G."/>
            <person name="Faccioli P."/>
            <person name="Cattivelli L."/>
            <person name="Rieseberg L."/>
            <person name="Michelmore R."/>
            <person name="Lanteri S."/>
        </authorList>
    </citation>
    <scope>NUCLEOTIDE SEQUENCE [LARGE SCALE GENOMIC DNA]</scope>
    <source>
        <strain evidence="4">2C</strain>
    </source>
</reference>
<dbReference type="InterPro" id="IPR036259">
    <property type="entry name" value="MFS_trans_sf"/>
</dbReference>
<protein>
    <recommendedName>
        <fullName evidence="6">General substrate transporter</fullName>
    </recommendedName>
</protein>
<comment type="caution">
    <text evidence="4">The sequence shown here is derived from an EMBL/GenBank/DDBJ whole genome shotgun (WGS) entry which is preliminary data.</text>
</comment>
<feature type="compositionally biased region" description="Polar residues" evidence="3">
    <location>
        <begin position="78"/>
        <end position="88"/>
    </location>
</feature>
<evidence type="ECO:0008006" key="6">
    <source>
        <dbReference type="Google" id="ProtNLM"/>
    </source>
</evidence>
<feature type="region of interest" description="Disordered" evidence="3">
    <location>
        <begin position="78"/>
        <end position="111"/>
    </location>
</feature>
<evidence type="ECO:0000256" key="3">
    <source>
        <dbReference type="SAM" id="MobiDB-lite"/>
    </source>
</evidence>
<proteinExistence type="inferred from homology"/>
<evidence type="ECO:0000313" key="5">
    <source>
        <dbReference type="Proteomes" id="UP000243975"/>
    </source>
</evidence>
<feature type="compositionally biased region" description="Basic and acidic residues" evidence="3">
    <location>
        <begin position="100"/>
        <end position="111"/>
    </location>
</feature>
<evidence type="ECO:0000256" key="2">
    <source>
        <dbReference type="ARBA" id="ARBA00044504"/>
    </source>
</evidence>
<name>A0A103YBJ7_CYNCS</name>
<accession>A0A103YBJ7</accession>
<feature type="non-terminal residue" evidence="4">
    <location>
        <position position="1"/>
    </location>
</feature>
<dbReference type="PANTHER" id="PTHR48020:SF24">
    <property type="entry name" value="INOSITOL TRANSPORTER 4"/>
    <property type="match status" value="1"/>
</dbReference>
<evidence type="ECO:0000313" key="4">
    <source>
        <dbReference type="EMBL" id="KVI06066.1"/>
    </source>
</evidence>
<organism evidence="4 5">
    <name type="scientific">Cynara cardunculus var. scolymus</name>
    <name type="common">Globe artichoke</name>
    <name type="synonym">Cynara scolymus</name>
    <dbReference type="NCBI Taxonomy" id="59895"/>
    <lineage>
        <taxon>Eukaryota</taxon>
        <taxon>Viridiplantae</taxon>
        <taxon>Streptophyta</taxon>
        <taxon>Embryophyta</taxon>
        <taxon>Tracheophyta</taxon>
        <taxon>Spermatophyta</taxon>
        <taxon>Magnoliopsida</taxon>
        <taxon>eudicotyledons</taxon>
        <taxon>Gunneridae</taxon>
        <taxon>Pentapetalae</taxon>
        <taxon>asterids</taxon>
        <taxon>campanulids</taxon>
        <taxon>Asterales</taxon>
        <taxon>Asteraceae</taxon>
        <taxon>Carduoideae</taxon>
        <taxon>Cardueae</taxon>
        <taxon>Carduinae</taxon>
        <taxon>Cynara</taxon>
    </lineage>
</organism>
<dbReference type="Gene3D" id="1.20.1250.20">
    <property type="entry name" value="MFS general substrate transporter like domains"/>
    <property type="match status" value="1"/>
</dbReference>
<dbReference type="GO" id="GO:0016020">
    <property type="term" value="C:membrane"/>
    <property type="evidence" value="ECO:0007669"/>
    <property type="project" value="TreeGrafter"/>
</dbReference>
<keyword evidence="1" id="KW-0813">Transport</keyword>
<gene>
    <name evidence="4" type="ORF">Ccrd_015584</name>
</gene>
<feature type="non-terminal residue" evidence="4">
    <location>
        <position position="226"/>
    </location>
</feature>
<dbReference type="PANTHER" id="PTHR48020">
    <property type="entry name" value="PROTON MYO-INOSITOL COTRANSPORTER"/>
    <property type="match status" value="1"/>
</dbReference>
<dbReference type="EMBL" id="LEKV01001852">
    <property type="protein sequence ID" value="KVI06066.1"/>
    <property type="molecule type" value="Genomic_DNA"/>
</dbReference>
<evidence type="ECO:0000256" key="1">
    <source>
        <dbReference type="ARBA" id="ARBA00022448"/>
    </source>
</evidence>
<dbReference type="Gramene" id="KVI06066">
    <property type="protein sequence ID" value="KVI06066"/>
    <property type="gene ID" value="Ccrd_015584"/>
</dbReference>
<comment type="similarity">
    <text evidence="2">Belongs to the major facilitator superfamily. Phosphate:H(+) symporter (TC 2.A.1.9) family.</text>
</comment>
<dbReference type="InterPro" id="IPR050814">
    <property type="entry name" value="Myo-inositol_Transporter"/>
</dbReference>
<keyword evidence="5" id="KW-1185">Reference proteome</keyword>
<dbReference type="GO" id="GO:0005366">
    <property type="term" value="F:myo-inositol:proton symporter activity"/>
    <property type="evidence" value="ECO:0007669"/>
    <property type="project" value="TreeGrafter"/>
</dbReference>
<sequence>GGFVVRGEAVADYKSESSRRSNPYPSANLSQHLFSTHEIYAETDVITYCKQQIPMQVQQQVRTTRKNPVWDVEQQPFYTNPQSRTTSGGLAAATDGAARQTEKENQRSHKMEGDVAVLDKTKFTECYRTVWRTPYIMRLAFSAGIGGLLFGYDTGVISGALLYIRDDFKDVQKHTWLQCATLNPFKEKLKNPFEIESFFYWLQKSDYDFLLLHFKDSLHMRTIWHI</sequence>
<dbReference type="AlphaFoldDB" id="A0A103YBJ7"/>
<dbReference type="Proteomes" id="UP000243975">
    <property type="component" value="Unassembled WGS sequence"/>
</dbReference>